<accession>A0A553WCF5</accession>
<dbReference type="RefSeq" id="WP_143777597.1">
    <property type="nucleotide sequence ID" value="NZ_VKKU01000002.1"/>
</dbReference>
<dbReference type="AlphaFoldDB" id="A0A553WCF5"/>
<feature type="chain" id="PRO_5021928474" description="DUF4424 domain-containing protein" evidence="1">
    <location>
        <begin position="24"/>
        <end position="348"/>
    </location>
</feature>
<name>A0A553WCF5_9SPHN</name>
<evidence type="ECO:0008006" key="4">
    <source>
        <dbReference type="Google" id="ProtNLM"/>
    </source>
</evidence>
<feature type="signal peptide" evidence="1">
    <location>
        <begin position="1"/>
        <end position="23"/>
    </location>
</feature>
<gene>
    <name evidence="2" type="ORF">FOM92_14885</name>
</gene>
<evidence type="ECO:0000313" key="3">
    <source>
        <dbReference type="Proteomes" id="UP000320160"/>
    </source>
</evidence>
<keyword evidence="1" id="KW-0732">Signal</keyword>
<proteinExistence type="predicted"/>
<comment type="caution">
    <text evidence="2">The sequence shown here is derived from an EMBL/GenBank/DDBJ whole genome shotgun (WGS) entry which is preliminary data.</text>
</comment>
<protein>
    <recommendedName>
        <fullName evidence="4">DUF4424 domain-containing protein</fullName>
    </recommendedName>
</protein>
<keyword evidence="3" id="KW-1185">Reference proteome</keyword>
<evidence type="ECO:0000256" key="1">
    <source>
        <dbReference type="SAM" id="SignalP"/>
    </source>
</evidence>
<sequence>MMRKTLFLSMALTSIVLGAAADAQRDPRERFQRALPIAKPKPLNQTASGPIQDQGVHNAVHAAHQNQIVFTRKDLGIGAITESDIVTDFTLGQPMFFRVFTERSAINAIAAANNLNARDLSSHAVKYTARFTIDGHIFETSMFPWGNPQDHETWTTWRGQFVNTIGAQRTPGTDVFMEMLSKATAAGLLKPGKYSVKMEVIPQSFIQNVGDFKSGVVAAGTFNLTVPAGAFQPSNTAICGTGRGGAGSAALEARALSEAKRISRNPDVTPVRAIGIGDSWDVERNEITGIPTERETTVAILARGAKYCTANVHYFYEDYMGGGTFGTSTASISINPASLRYIPCGCLG</sequence>
<dbReference type="OrthoDB" id="7605056at2"/>
<reference evidence="2 3" key="1">
    <citation type="submission" date="2019-07" db="EMBL/GenBank/DDBJ databases">
        <authorList>
            <person name="Park M."/>
        </authorList>
    </citation>
    <scope>NUCLEOTIDE SEQUENCE [LARGE SCALE GENOMIC DNA]</scope>
    <source>
        <strain evidence="2 3">KCTC32445</strain>
    </source>
</reference>
<evidence type="ECO:0000313" key="2">
    <source>
        <dbReference type="EMBL" id="TSB02379.1"/>
    </source>
</evidence>
<dbReference type="Proteomes" id="UP000320160">
    <property type="component" value="Unassembled WGS sequence"/>
</dbReference>
<organism evidence="2 3">
    <name type="scientific">Sphingorhabdus contaminans</name>
    <dbReference type="NCBI Taxonomy" id="1343899"/>
    <lineage>
        <taxon>Bacteria</taxon>
        <taxon>Pseudomonadati</taxon>
        <taxon>Pseudomonadota</taxon>
        <taxon>Alphaproteobacteria</taxon>
        <taxon>Sphingomonadales</taxon>
        <taxon>Sphingomonadaceae</taxon>
        <taxon>Sphingorhabdus</taxon>
    </lineage>
</organism>
<dbReference type="EMBL" id="VKKU01000002">
    <property type="protein sequence ID" value="TSB02379.1"/>
    <property type="molecule type" value="Genomic_DNA"/>
</dbReference>